<organism evidence="4 5">
    <name type="scientific">Halorhabdus utahensis (strain DSM 12940 / JCM 11049 / AX-2)</name>
    <dbReference type="NCBI Taxonomy" id="519442"/>
    <lineage>
        <taxon>Archaea</taxon>
        <taxon>Methanobacteriati</taxon>
        <taxon>Methanobacteriota</taxon>
        <taxon>Stenosarchaea group</taxon>
        <taxon>Halobacteria</taxon>
        <taxon>Halobacteriales</taxon>
        <taxon>Haloarculaceae</taxon>
        <taxon>Halorhabdus</taxon>
    </lineage>
</organism>
<dbReference type="EMBL" id="CP001687">
    <property type="protein sequence ID" value="ACV12051.1"/>
    <property type="molecule type" value="Genomic_DNA"/>
</dbReference>
<evidence type="ECO:0000256" key="2">
    <source>
        <dbReference type="SAM" id="Phobius"/>
    </source>
</evidence>
<feature type="domain" description="Protein-glutamine gamma-glutamyltransferase-like C-terminal" evidence="3">
    <location>
        <begin position="226"/>
        <end position="293"/>
    </location>
</feature>
<keyword evidence="2" id="KW-1133">Transmembrane helix</keyword>
<evidence type="ECO:0000313" key="5">
    <source>
        <dbReference type="Proteomes" id="UP000002071"/>
    </source>
</evidence>
<keyword evidence="2" id="KW-0472">Membrane</keyword>
<proteinExistence type="predicted"/>
<dbReference type="HOGENOM" id="CLU_926241_0_0_2"/>
<reference evidence="4 5" key="1">
    <citation type="journal article" date="2009" name="Stand. Genomic Sci.">
        <title>Complete genome sequence of Halorhabdus utahensis type strain (AX-2).</title>
        <authorList>
            <person name="Anderson I."/>
            <person name="Tindall B.J."/>
            <person name="Pomrenke H."/>
            <person name="Goker M."/>
            <person name="Lapidus A."/>
            <person name="Nolan M."/>
            <person name="Copeland A."/>
            <person name="Glavina Del Rio T."/>
            <person name="Chen F."/>
            <person name="Tice H."/>
            <person name="Cheng J.F."/>
            <person name="Lucas S."/>
            <person name="Chertkov O."/>
            <person name="Bruce D."/>
            <person name="Brettin T."/>
            <person name="Detter J.C."/>
            <person name="Han C."/>
            <person name="Goodwin L."/>
            <person name="Land M."/>
            <person name="Hauser L."/>
            <person name="Chang Y.J."/>
            <person name="Jeffries C.D."/>
            <person name="Pitluck S."/>
            <person name="Pati A."/>
            <person name="Mavromatis K."/>
            <person name="Ivanova N."/>
            <person name="Ovchinnikova G."/>
            <person name="Chen A."/>
            <person name="Palaniappan K."/>
            <person name="Chain P."/>
            <person name="Rohde M."/>
            <person name="Bristow J."/>
            <person name="Eisen J.A."/>
            <person name="Markowitz V."/>
            <person name="Hugenholtz P."/>
            <person name="Kyrpides N.C."/>
            <person name="Klenk H.P."/>
        </authorList>
    </citation>
    <scope>NUCLEOTIDE SEQUENCE [LARGE SCALE GENOMIC DNA]</scope>
    <source>
        <strain evidence="5">DSM 12940 / JCM 11049 / AX-2</strain>
    </source>
</reference>
<dbReference type="AlphaFoldDB" id="C7NSG4"/>
<keyword evidence="2" id="KW-0812">Transmembrane</keyword>
<evidence type="ECO:0000256" key="1">
    <source>
        <dbReference type="SAM" id="MobiDB-lite"/>
    </source>
</evidence>
<dbReference type="GeneID" id="8384172"/>
<dbReference type="RefSeq" id="WP_015789623.1">
    <property type="nucleotide sequence ID" value="NC_013158.1"/>
</dbReference>
<dbReference type="Pfam" id="PF13559">
    <property type="entry name" value="DUF4129"/>
    <property type="match status" value="1"/>
</dbReference>
<accession>C7NSG4</accession>
<dbReference type="Proteomes" id="UP000002071">
    <property type="component" value="Chromosome"/>
</dbReference>
<feature type="compositionally biased region" description="Low complexity" evidence="1">
    <location>
        <begin position="126"/>
        <end position="138"/>
    </location>
</feature>
<dbReference type="KEGG" id="hut:Huta_1881"/>
<name>C7NSG4_HALUD</name>
<evidence type="ECO:0000313" key="4">
    <source>
        <dbReference type="EMBL" id="ACV12051.1"/>
    </source>
</evidence>
<protein>
    <recommendedName>
        <fullName evidence="3">Protein-glutamine gamma-glutamyltransferase-like C-terminal domain-containing protein</fullName>
    </recommendedName>
</protein>
<dbReference type="eggNOG" id="arCOG02170">
    <property type="taxonomic scope" value="Archaea"/>
</dbReference>
<dbReference type="OrthoDB" id="206550at2157"/>
<keyword evidence="5" id="KW-1185">Reference proteome</keyword>
<dbReference type="STRING" id="519442.Huta_1881"/>
<feature type="region of interest" description="Disordered" evidence="1">
    <location>
        <begin position="118"/>
        <end position="147"/>
    </location>
</feature>
<feature type="transmembrane region" description="Helical" evidence="2">
    <location>
        <begin position="149"/>
        <end position="174"/>
    </location>
</feature>
<evidence type="ECO:0000259" key="3">
    <source>
        <dbReference type="Pfam" id="PF13559"/>
    </source>
</evidence>
<sequence>MARNHTRGVVALLAIVAVVLAAVAVGPLFTAEQGGDTVGLEQPPLDGGSSQPGDIDAPTLRAILTAMAVVGLLATLVQFVSDPWESFKWLVGTAIGTAVFAAALWLVFVQLGDFPTAGAPTPSETPPGTATTQTTEGTTGFGDGSETPMVLPVGGATGIVLGAGVFAVLAFFAWRSDSLRSVLSAEEGGEAEAVDADLSNLAAVAGNTADRVEAAETPRAADNAIYRAWGEMVTLLGVGDPQEATPRQFEATAIEGGMDPEDVHVLTETFEEVRYGDAPLTEARRKRAVDALEHIEATHGADETDADTGGEGS</sequence>
<gene>
    <name evidence="4" type="ordered locus">Huta_1881</name>
</gene>
<dbReference type="InterPro" id="IPR025403">
    <property type="entry name" value="TgpA-like_C"/>
</dbReference>
<feature type="transmembrane region" description="Helical" evidence="2">
    <location>
        <begin position="89"/>
        <end position="108"/>
    </location>
</feature>
<feature type="transmembrane region" description="Helical" evidence="2">
    <location>
        <begin position="59"/>
        <end position="77"/>
    </location>
</feature>